<gene>
    <name evidence="3" type="ORF">Cni_G01148</name>
</gene>
<dbReference type="InterPro" id="IPR046831">
    <property type="entry name" value="Calmodulin_bind_N"/>
</dbReference>
<dbReference type="Pfam" id="PF20451">
    <property type="entry name" value="Calmod_bind_M"/>
    <property type="match status" value="1"/>
</dbReference>
<organism evidence="3 4">
    <name type="scientific">Canna indica</name>
    <name type="common">Indian-shot</name>
    <dbReference type="NCBI Taxonomy" id="4628"/>
    <lineage>
        <taxon>Eukaryota</taxon>
        <taxon>Viridiplantae</taxon>
        <taxon>Streptophyta</taxon>
        <taxon>Embryophyta</taxon>
        <taxon>Tracheophyta</taxon>
        <taxon>Spermatophyta</taxon>
        <taxon>Magnoliopsida</taxon>
        <taxon>Liliopsida</taxon>
        <taxon>Zingiberales</taxon>
        <taxon>Cannaceae</taxon>
        <taxon>Canna</taxon>
    </lineage>
</organism>
<proteinExistence type="predicted"/>
<dbReference type="Pfam" id="PF07887">
    <property type="entry name" value="Calmodulin_bind"/>
    <property type="match status" value="1"/>
</dbReference>
<evidence type="ECO:0000313" key="3">
    <source>
        <dbReference type="EMBL" id="WOK92457.1"/>
    </source>
</evidence>
<dbReference type="GO" id="GO:0080142">
    <property type="term" value="P:regulation of salicylic acid biosynthetic process"/>
    <property type="evidence" value="ECO:0007669"/>
    <property type="project" value="TreeGrafter"/>
</dbReference>
<keyword evidence="4" id="KW-1185">Reference proteome</keyword>
<dbReference type="GO" id="GO:0005634">
    <property type="term" value="C:nucleus"/>
    <property type="evidence" value="ECO:0007669"/>
    <property type="project" value="TreeGrafter"/>
</dbReference>
<dbReference type="Proteomes" id="UP001327560">
    <property type="component" value="Chromosome 1"/>
</dbReference>
<dbReference type="EMBL" id="CP136890">
    <property type="protein sequence ID" value="WOK92457.1"/>
    <property type="molecule type" value="Genomic_DNA"/>
</dbReference>
<accession>A0AAQ3JMS2</accession>
<feature type="domain" description="Calmodulin binding protein central" evidence="2">
    <location>
        <begin position="209"/>
        <end position="274"/>
    </location>
</feature>
<evidence type="ECO:0000313" key="4">
    <source>
        <dbReference type="Proteomes" id="UP001327560"/>
    </source>
</evidence>
<dbReference type="PANTHER" id="PTHR31713">
    <property type="entry name" value="OS02G0177800 PROTEIN"/>
    <property type="match status" value="1"/>
</dbReference>
<evidence type="ECO:0000259" key="2">
    <source>
        <dbReference type="Pfam" id="PF20451"/>
    </source>
</evidence>
<reference evidence="3 4" key="1">
    <citation type="submission" date="2023-10" db="EMBL/GenBank/DDBJ databases">
        <title>Chromosome-scale genome assembly provides insights into flower coloration mechanisms of Canna indica.</title>
        <authorList>
            <person name="Li C."/>
        </authorList>
    </citation>
    <scope>NUCLEOTIDE SEQUENCE [LARGE SCALE GENOMIC DNA]</scope>
    <source>
        <tissue evidence="3">Flower</tissue>
    </source>
</reference>
<dbReference type="GO" id="GO:0003700">
    <property type="term" value="F:DNA-binding transcription factor activity"/>
    <property type="evidence" value="ECO:0007669"/>
    <property type="project" value="TreeGrafter"/>
</dbReference>
<dbReference type="PANTHER" id="PTHR31713:SF42">
    <property type="entry name" value="PROTEIN SAR DEFICIENT 1"/>
    <property type="match status" value="1"/>
</dbReference>
<feature type="domain" description="Calmodulin binding protein-like N-terminal" evidence="1">
    <location>
        <begin position="51"/>
        <end position="195"/>
    </location>
</feature>
<dbReference type="GO" id="GO:0005516">
    <property type="term" value="F:calmodulin binding"/>
    <property type="evidence" value="ECO:0007669"/>
    <property type="project" value="InterPro"/>
</dbReference>
<evidence type="ECO:0000259" key="1">
    <source>
        <dbReference type="Pfam" id="PF07887"/>
    </source>
</evidence>
<dbReference type="InterPro" id="IPR046830">
    <property type="entry name" value="Calmod_bind_M"/>
</dbReference>
<dbReference type="AlphaFoldDB" id="A0AAQ3JMS2"/>
<dbReference type="GO" id="GO:0043565">
    <property type="term" value="F:sequence-specific DNA binding"/>
    <property type="evidence" value="ECO:0007669"/>
    <property type="project" value="TreeGrafter"/>
</dbReference>
<name>A0AAQ3JMS2_9LILI</name>
<protein>
    <submittedName>
        <fullName evidence="3">Calmodulin-binding protein 60 D-like isoform X1</fullName>
    </submittedName>
</protein>
<sequence>MSSFTQSLCTKLEPVFRRVVHEEIQKQLDRYANAGSLQRLRIGEAGPSADLQLVVTEQMPAQIYTKRKIRNKDNKPLQVKLINTISQEIVDPSSPTKVEIVVLNGDFPSRHREDWTSEEFNSNLVKERNGKAPLLVGERIAVLVGGVASFQGLEFTDNSCWSRSGKFILGVRVHPSSYDGPRIKEGVTKPFKVLDRRGESYKKHFPPRPNDEVWRLRKIAKGGAFHKKLEKAKIQTVKDFLTQLNLDPRHLRKILGKGMSEELWKATTKHAKTCKDGEERYLHQGQPSTINYPQQVDNELNEVNVISTSGYFGMQQVNSMPIQGGTTGTWPPSYQQQNMIMPTYQQGTGTSLNNMQTNSNIMIEDMEFEVCSPDQRGYPS</sequence>
<dbReference type="InterPro" id="IPR012416">
    <property type="entry name" value="CBP60"/>
</dbReference>